<reference evidence="5 6" key="1">
    <citation type="submission" date="2018-11" db="EMBL/GenBank/DDBJ databases">
        <authorList>
            <consortium name="Pathogen Informatics"/>
        </authorList>
    </citation>
    <scope>NUCLEOTIDE SEQUENCE [LARGE SCALE GENOMIC DNA]</scope>
    <source>
        <strain>Denwood</strain>
        <strain evidence="6">Zambia</strain>
    </source>
</reference>
<comment type="subunit">
    <text evidence="4">Component of the INO80 chromatin-remodeling complex.</text>
</comment>
<accession>A0A3P8G6I5</accession>
<name>A0A3P8G6I5_9TREM</name>
<dbReference type="PANTHER" id="PTHR45685">
    <property type="entry name" value="HELICASE SRCAP-RELATED"/>
    <property type="match status" value="1"/>
</dbReference>
<keyword evidence="4" id="KW-0227">DNA damage</keyword>
<dbReference type="Proteomes" id="UP000269396">
    <property type="component" value="Unassembled WGS sequence"/>
</dbReference>
<evidence type="ECO:0000313" key="5">
    <source>
        <dbReference type="EMBL" id="VDP78051.1"/>
    </source>
</evidence>
<evidence type="ECO:0000256" key="1">
    <source>
        <dbReference type="ARBA" id="ARBA00004123"/>
    </source>
</evidence>
<keyword evidence="4" id="KW-0234">DNA repair</keyword>
<dbReference type="GO" id="GO:0016887">
    <property type="term" value="F:ATP hydrolysis activity"/>
    <property type="evidence" value="ECO:0007669"/>
    <property type="project" value="TreeGrafter"/>
</dbReference>
<sequence length="124" mass="13980">MILDKSWYLPILSIALTNERSHTNYGFITDSHVPNKALGVLINPLKPFVNTCNYDTSHVYSLSYNVTTPLPRSLELVSRATRISDSGKLTTLDNLLSELKSNGHRVLIYSQMTRMIDILEVSLI</sequence>
<dbReference type="GO" id="GO:0031011">
    <property type="term" value="C:Ino80 complex"/>
    <property type="evidence" value="ECO:0007669"/>
    <property type="project" value="UniProtKB-UniRule"/>
</dbReference>
<comment type="function">
    <text evidence="4">ATPase component of the INO80 complex which remodels chromatin by shifting nucleosomes and is involved in DNA repair.</text>
</comment>
<evidence type="ECO:0000256" key="4">
    <source>
        <dbReference type="RuleBase" id="RU368001"/>
    </source>
</evidence>
<keyword evidence="2" id="KW-0547">Nucleotide-binding</keyword>
<dbReference type="EMBL" id="UZAL01041139">
    <property type="protein sequence ID" value="VDP78051.1"/>
    <property type="molecule type" value="Genomic_DNA"/>
</dbReference>
<comment type="similarity">
    <text evidence="4">Belongs to the SNF2/RAD54 helicase family.</text>
</comment>
<evidence type="ECO:0000256" key="3">
    <source>
        <dbReference type="ARBA" id="ARBA00022840"/>
    </source>
</evidence>
<keyword evidence="4" id="KW-0238">DNA-binding</keyword>
<dbReference type="SUPFAM" id="SSF52540">
    <property type="entry name" value="P-loop containing nucleoside triphosphate hydrolases"/>
    <property type="match status" value="1"/>
</dbReference>
<comment type="domain">
    <text evidence="4">The DBINO region is involved in binding to DNA.</text>
</comment>
<dbReference type="GO" id="GO:0042393">
    <property type="term" value="F:histone binding"/>
    <property type="evidence" value="ECO:0007669"/>
    <property type="project" value="TreeGrafter"/>
</dbReference>
<dbReference type="GO" id="GO:0006338">
    <property type="term" value="P:chromatin remodeling"/>
    <property type="evidence" value="ECO:0007669"/>
    <property type="project" value="UniProtKB-UniRule"/>
</dbReference>
<dbReference type="GO" id="GO:0005524">
    <property type="term" value="F:ATP binding"/>
    <property type="evidence" value="ECO:0007669"/>
    <property type="project" value="UniProtKB-UniRule"/>
</dbReference>
<dbReference type="AlphaFoldDB" id="A0A3P8G6I5"/>
<organism evidence="5 6">
    <name type="scientific">Schistosoma mattheei</name>
    <dbReference type="NCBI Taxonomy" id="31246"/>
    <lineage>
        <taxon>Eukaryota</taxon>
        <taxon>Metazoa</taxon>
        <taxon>Spiralia</taxon>
        <taxon>Lophotrochozoa</taxon>
        <taxon>Platyhelminthes</taxon>
        <taxon>Trematoda</taxon>
        <taxon>Digenea</taxon>
        <taxon>Strigeidida</taxon>
        <taxon>Schistosomatoidea</taxon>
        <taxon>Schistosomatidae</taxon>
        <taxon>Schistosoma</taxon>
    </lineage>
</organism>
<dbReference type="GO" id="GO:0006281">
    <property type="term" value="P:DNA repair"/>
    <property type="evidence" value="ECO:0007669"/>
    <property type="project" value="UniProtKB-UniRule"/>
</dbReference>
<dbReference type="GO" id="GO:0003677">
    <property type="term" value="F:DNA binding"/>
    <property type="evidence" value="ECO:0007669"/>
    <property type="project" value="UniProtKB-UniRule"/>
</dbReference>
<dbReference type="InterPro" id="IPR050520">
    <property type="entry name" value="INO80/SWR1_helicase"/>
</dbReference>
<keyword evidence="4" id="KW-0378">Hydrolase</keyword>
<comment type="catalytic activity">
    <reaction evidence="4">
        <text>ATP + H2O = ADP + phosphate + H(+)</text>
        <dbReference type="Rhea" id="RHEA:13065"/>
        <dbReference type="ChEBI" id="CHEBI:15377"/>
        <dbReference type="ChEBI" id="CHEBI:15378"/>
        <dbReference type="ChEBI" id="CHEBI:30616"/>
        <dbReference type="ChEBI" id="CHEBI:43474"/>
        <dbReference type="ChEBI" id="CHEBI:456216"/>
    </reaction>
</comment>
<dbReference type="PANTHER" id="PTHR45685:SF2">
    <property type="entry name" value="CHROMATIN-REMODELING ATPASE INO80"/>
    <property type="match status" value="1"/>
</dbReference>
<proteinExistence type="inferred from homology"/>
<protein>
    <recommendedName>
        <fullName evidence="4">Chromatin-remodeling ATPase INO80</fullName>
        <ecNumber evidence="4">3.6.4.-</ecNumber>
    </recommendedName>
</protein>
<dbReference type="EC" id="3.6.4.-" evidence="4"/>
<keyword evidence="3 4" id="KW-0067">ATP-binding</keyword>
<gene>
    <name evidence="5" type="ORF">SMTD_LOCUS18801</name>
</gene>
<dbReference type="InterPro" id="IPR027417">
    <property type="entry name" value="P-loop_NTPase"/>
</dbReference>
<comment type="subcellular location">
    <subcellularLocation>
        <location evidence="1 4">Nucleus</location>
    </subcellularLocation>
</comment>
<evidence type="ECO:0000313" key="6">
    <source>
        <dbReference type="Proteomes" id="UP000269396"/>
    </source>
</evidence>
<evidence type="ECO:0000256" key="2">
    <source>
        <dbReference type="ARBA" id="ARBA00022741"/>
    </source>
</evidence>
<keyword evidence="6" id="KW-1185">Reference proteome</keyword>
<dbReference type="Gene3D" id="3.40.50.300">
    <property type="entry name" value="P-loop containing nucleotide triphosphate hydrolases"/>
    <property type="match status" value="1"/>
</dbReference>